<accession>A0AA36BP45</accession>
<reference evidence="2" key="1">
    <citation type="submission" date="2023-08" db="EMBL/GenBank/DDBJ databases">
        <authorList>
            <person name="Alioto T."/>
            <person name="Alioto T."/>
            <person name="Gomez Garrido J."/>
        </authorList>
    </citation>
    <scope>NUCLEOTIDE SEQUENCE</scope>
</reference>
<keyword evidence="3" id="KW-1185">Reference proteome</keyword>
<name>A0AA36BP45_OCTVU</name>
<evidence type="ECO:0000313" key="3">
    <source>
        <dbReference type="Proteomes" id="UP001162480"/>
    </source>
</evidence>
<dbReference type="Proteomes" id="UP001162480">
    <property type="component" value="Chromosome 19"/>
</dbReference>
<sequence>MNYCGCSPSFYTFCTLKCDKSTDELDFELRELKEVVQNNLSEIIKIAQHYDESISESLELYLKQANLPIPSPTGVLWRSSSSSSSTSSSRTYSASSSSRSSVSQREAKQLALVTVGAEIDESSSEDSSPEKLSAVAMSSSSRSSCSDSSEARSKRMASVRTQSTSSSDLVIIGSGHSVISEH</sequence>
<proteinExistence type="predicted"/>
<feature type="region of interest" description="Disordered" evidence="1">
    <location>
        <begin position="75"/>
        <end position="106"/>
    </location>
</feature>
<feature type="compositionally biased region" description="Low complexity" evidence="1">
    <location>
        <begin position="133"/>
        <end position="148"/>
    </location>
</feature>
<dbReference type="AlphaFoldDB" id="A0AA36BP45"/>
<protein>
    <submittedName>
        <fullName evidence="2">Uncharacterized protein</fullName>
    </submittedName>
</protein>
<gene>
    <name evidence="2" type="ORF">OCTVUL_1B009834</name>
</gene>
<dbReference type="EMBL" id="OX597832">
    <property type="protein sequence ID" value="CAI9737117.1"/>
    <property type="molecule type" value="Genomic_DNA"/>
</dbReference>
<evidence type="ECO:0000313" key="2">
    <source>
        <dbReference type="EMBL" id="CAI9737117.1"/>
    </source>
</evidence>
<evidence type="ECO:0000256" key="1">
    <source>
        <dbReference type="SAM" id="MobiDB-lite"/>
    </source>
</evidence>
<feature type="compositionally biased region" description="Polar residues" evidence="1">
    <location>
        <begin position="159"/>
        <end position="168"/>
    </location>
</feature>
<feature type="compositionally biased region" description="Low complexity" evidence="1">
    <location>
        <begin position="78"/>
        <end position="103"/>
    </location>
</feature>
<organism evidence="2 3">
    <name type="scientific">Octopus vulgaris</name>
    <name type="common">Common octopus</name>
    <dbReference type="NCBI Taxonomy" id="6645"/>
    <lineage>
        <taxon>Eukaryota</taxon>
        <taxon>Metazoa</taxon>
        <taxon>Spiralia</taxon>
        <taxon>Lophotrochozoa</taxon>
        <taxon>Mollusca</taxon>
        <taxon>Cephalopoda</taxon>
        <taxon>Coleoidea</taxon>
        <taxon>Octopodiformes</taxon>
        <taxon>Octopoda</taxon>
        <taxon>Incirrata</taxon>
        <taxon>Octopodidae</taxon>
        <taxon>Octopus</taxon>
    </lineage>
</organism>
<feature type="region of interest" description="Disordered" evidence="1">
    <location>
        <begin position="118"/>
        <end position="182"/>
    </location>
</feature>